<evidence type="ECO:0000313" key="3">
    <source>
        <dbReference type="Proteomes" id="UP001497480"/>
    </source>
</evidence>
<dbReference type="InterPro" id="IPR035513">
    <property type="entry name" value="Invertase/methylesterase_inhib"/>
</dbReference>
<dbReference type="GO" id="GO:0004857">
    <property type="term" value="F:enzyme inhibitor activity"/>
    <property type="evidence" value="ECO:0007669"/>
    <property type="project" value="InterPro"/>
</dbReference>
<keyword evidence="3" id="KW-1185">Reference proteome</keyword>
<reference evidence="2 3" key="1">
    <citation type="submission" date="2024-03" db="EMBL/GenBank/DDBJ databases">
        <authorList>
            <person name="Martinez-Hernandez J."/>
        </authorList>
    </citation>
    <scope>NUCLEOTIDE SEQUENCE [LARGE SCALE GENOMIC DNA]</scope>
</reference>
<dbReference type="InterPro" id="IPR006501">
    <property type="entry name" value="Pectinesterase_inhib_dom"/>
</dbReference>
<dbReference type="PANTHER" id="PTHR31890:SF9">
    <property type="entry name" value="PLANT INVERTASE_PECTIN METHYLESTERASE INHIBITOR SUPERFAMILY PROTEIN"/>
    <property type="match status" value="1"/>
</dbReference>
<dbReference type="AlphaFoldDB" id="A0AAV1VUW8"/>
<name>A0AAV1VUW8_LUPLU</name>
<dbReference type="Gene3D" id="1.20.140.40">
    <property type="entry name" value="Invertase/pectin methylesterase inhibitor family protein"/>
    <property type="match status" value="1"/>
</dbReference>
<evidence type="ECO:0000313" key="2">
    <source>
        <dbReference type="EMBL" id="CAL0300682.1"/>
    </source>
</evidence>
<dbReference type="Proteomes" id="UP001497480">
    <property type="component" value="Unassembled WGS sequence"/>
</dbReference>
<feature type="domain" description="Pectinesterase inhibitor" evidence="1">
    <location>
        <begin position="13"/>
        <end position="138"/>
    </location>
</feature>
<proteinExistence type="predicted"/>
<evidence type="ECO:0000259" key="1">
    <source>
        <dbReference type="Pfam" id="PF04043"/>
    </source>
</evidence>
<dbReference type="PANTHER" id="PTHR31890">
    <property type="entry name" value="PLANT INVERTASE/PECTIN METHYLESTERASE INHIBITOR SUPERFAMILY PROTEIN"/>
    <property type="match status" value="1"/>
</dbReference>
<dbReference type="SUPFAM" id="SSF101148">
    <property type="entry name" value="Plant invertase/pectin methylesterase inhibitor"/>
    <property type="match status" value="1"/>
</dbReference>
<gene>
    <name evidence="2" type="ORF">LLUT_LOCUS1742</name>
</gene>
<dbReference type="EMBL" id="CAXHTB010000001">
    <property type="protein sequence ID" value="CAL0300682.1"/>
    <property type="molecule type" value="Genomic_DNA"/>
</dbReference>
<dbReference type="NCBIfam" id="TIGR01614">
    <property type="entry name" value="PME_inhib"/>
    <property type="match status" value="1"/>
</dbReference>
<comment type="caution">
    <text evidence="2">The sequence shown here is derived from an EMBL/GenBank/DDBJ whole genome shotgun (WGS) entry which is preliminary data.</text>
</comment>
<sequence>MHAEAKKDKGGKNLIEGICEETLEDKANCMRAVGSDANVLKAKNSIQLAKAILQIALNKGMEGQSLLKGLAASANSPDLVQCANFDYDEVVLSFRSALGELKKDAQTASYDASVAVDGPVTCNRRLTGAGIVNPAISSLNAEIMLLSKIAARATDHL</sequence>
<dbReference type="Pfam" id="PF04043">
    <property type="entry name" value="PMEI"/>
    <property type="match status" value="1"/>
</dbReference>
<accession>A0AAV1VUW8</accession>
<protein>
    <recommendedName>
        <fullName evidence="1">Pectinesterase inhibitor domain-containing protein</fullName>
    </recommendedName>
</protein>
<organism evidence="2 3">
    <name type="scientific">Lupinus luteus</name>
    <name type="common">European yellow lupine</name>
    <dbReference type="NCBI Taxonomy" id="3873"/>
    <lineage>
        <taxon>Eukaryota</taxon>
        <taxon>Viridiplantae</taxon>
        <taxon>Streptophyta</taxon>
        <taxon>Embryophyta</taxon>
        <taxon>Tracheophyta</taxon>
        <taxon>Spermatophyta</taxon>
        <taxon>Magnoliopsida</taxon>
        <taxon>eudicotyledons</taxon>
        <taxon>Gunneridae</taxon>
        <taxon>Pentapetalae</taxon>
        <taxon>rosids</taxon>
        <taxon>fabids</taxon>
        <taxon>Fabales</taxon>
        <taxon>Fabaceae</taxon>
        <taxon>Papilionoideae</taxon>
        <taxon>50 kb inversion clade</taxon>
        <taxon>genistoids sensu lato</taxon>
        <taxon>core genistoids</taxon>
        <taxon>Genisteae</taxon>
        <taxon>Lupinus</taxon>
    </lineage>
</organism>